<dbReference type="STRING" id="227316.GA0070604_1019"/>
<name>A0A1C6TVC9_9ACTN</name>
<dbReference type="AlphaFoldDB" id="A0A1C6TVC9"/>
<proteinExistence type="predicted"/>
<evidence type="ECO:0000256" key="1">
    <source>
        <dbReference type="SAM" id="MobiDB-lite"/>
    </source>
</evidence>
<organism evidence="2 3">
    <name type="scientific">Micromonospora eburnea</name>
    <dbReference type="NCBI Taxonomy" id="227316"/>
    <lineage>
        <taxon>Bacteria</taxon>
        <taxon>Bacillati</taxon>
        <taxon>Actinomycetota</taxon>
        <taxon>Actinomycetes</taxon>
        <taxon>Micromonosporales</taxon>
        <taxon>Micromonosporaceae</taxon>
        <taxon>Micromonospora</taxon>
    </lineage>
</organism>
<evidence type="ECO:0000313" key="3">
    <source>
        <dbReference type="Proteomes" id="UP000199696"/>
    </source>
</evidence>
<keyword evidence="3" id="KW-1185">Reference proteome</keyword>
<dbReference type="EMBL" id="FMHY01000002">
    <property type="protein sequence ID" value="SCL45561.1"/>
    <property type="molecule type" value="Genomic_DNA"/>
</dbReference>
<dbReference type="RefSeq" id="WP_020217626.1">
    <property type="nucleotide sequence ID" value="NZ_FMHY01000002.1"/>
</dbReference>
<gene>
    <name evidence="2" type="ORF">GA0070604_1019</name>
</gene>
<dbReference type="Proteomes" id="UP000199696">
    <property type="component" value="Unassembled WGS sequence"/>
</dbReference>
<feature type="region of interest" description="Disordered" evidence="1">
    <location>
        <begin position="63"/>
        <end position="125"/>
    </location>
</feature>
<feature type="compositionally biased region" description="Basic and acidic residues" evidence="1">
    <location>
        <begin position="113"/>
        <end position="125"/>
    </location>
</feature>
<protein>
    <submittedName>
        <fullName evidence="2">Uncharacterized protein</fullName>
    </submittedName>
</protein>
<reference evidence="3" key="1">
    <citation type="submission" date="2016-06" db="EMBL/GenBank/DDBJ databases">
        <authorList>
            <person name="Varghese N."/>
            <person name="Submissions Spin"/>
        </authorList>
    </citation>
    <scope>NUCLEOTIDE SEQUENCE [LARGE SCALE GENOMIC DNA]</scope>
    <source>
        <strain evidence="3">DSM 44814</strain>
    </source>
</reference>
<dbReference type="OrthoDB" id="3405846at2"/>
<accession>A0A1C6TVC9</accession>
<sequence length="125" mass="13505">MPRERLSTLAMLPNDVTDALLWRLAFDVASAHQPNERGDCRNLQCHGQRGMCAAARAARRAMTAARAPRATAPPPLPHRGRTAVAGPSKRSFAGWFTARSPIGVTRPTSRPEALPRRSDSGRAVA</sequence>
<evidence type="ECO:0000313" key="2">
    <source>
        <dbReference type="EMBL" id="SCL45561.1"/>
    </source>
</evidence>